<feature type="region of interest" description="Disordered" evidence="2">
    <location>
        <begin position="37"/>
        <end position="99"/>
    </location>
</feature>
<evidence type="ECO:0000313" key="3">
    <source>
        <dbReference type="Proteomes" id="UP001652662"/>
    </source>
</evidence>
<proteinExistence type="inferred from homology"/>
<organism evidence="3 4">
    <name type="scientific">Equus przewalskii</name>
    <name type="common">Przewalski's horse</name>
    <name type="synonym">Equus caballus przewalskii</name>
    <dbReference type="NCBI Taxonomy" id="9798"/>
    <lineage>
        <taxon>Eukaryota</taxon>
        <taxon>Metazoa</taxon>
        <taxon>Chordata</taxon>
        <taxon>Craniata</taxon>
        <taxon>Vertebrata</taxon>
        <taxon>Euteleostomi</taxon>
        <taxon>Mammalia</taxon>
        <taxon>Eutheria</taxon>
        <taxon>Laurasiatheria</taxon>
        <taxon>Perissodactyla</taxon>
        <taxon>Equidae</taxon>
        <taxon>Equus</taxon>
    </lineage>
</organism>
<name>A0ABM4K5Q6_EQUPR</name>
<comment type="similarity">
    <text evidence="1">Belongs to the Speedy/Ringo family.</text>
</comment>
<dbReference type="RefSeq" id="XP_070423523.1">
    <property type="nucleotide sequence ID" value="XM_070567422.1"/>
</dbReference>
<dbReference type="PANTHER" id="PTHR31156">
    <property type="entry name" value="WBSCR19-LIKE PROTEIN"/>
    <property type="match status" value="1"/>
</dbReference>
<reference evidence="4" key="1">
    <citation type="submission" date="2025-08" db="UniProtKB">
        <authorList>
            <consortium name="RefSeq"/>
        </authorList>
    </citation>
    <scope>IDENTIFICATION</scope>
    <source>
        <tissue evidence="4">Blood</tissue>
    </source>
</reference>
<dbReference type="Proteomes" id="UP001652662">
    <property type="component" value="Chromosome 12"/>
</dbReference>
<accession>A0ABM4K5Q6</accession>
<dbReference type="InterPro" id="IPR057742">
    <property type="entry name" value="Speedy_E"/>
</dbReference>
<gene>
    <name evidence="4" type="primary">LOC103545217</name>
</gene>
<dbReference type="Pfam" id="PF11357">
    <property type="entry name" value="Spy1"/>
    <property type="match status" value="1"/>
</dbReference>
<dbReference type="GeneID" id="103545217"/>
<dbReference type="InterPro" id="IPR020984">
    <property type="entry name" value="Speedy"/>
</dbReference>
<evidence type="ECO:0000313" key="4">
    <source>
        <dbReference type="RefSeq" id="XP_070423523.1"/>
    </source>
</evidence>
<keyword evidence="3" id="KW-1185">Reference proteome</keyword>
<sequence length="261" mass="30265">MLAARRRKGGRAVTWAPTGSLGSAAAVRVRGHAHRAAAHAQHDAGSAPARACSREPDTYQDSLSPRWVDPRPLPESSGLKRKREWSESLQEETEEETAAKAEDSWAVEWLCGLRMKLKKQRASTVLPEHHEVFNTLLEDPVVKRFLAWDRDLLVSDKYLLSMVIAYFSRAGLFSWQYRRIHFFIALYLANDMEEDNQAPKQAIFSFLYGKNRAERPLFHKLRLQFVRSMDWRMRVTREECEEIQAFDPDLWVWGRDRALLP</sequence>
<evidence type="ECO:0000256" key="2">
    <source>
        <dbReference type="SAM" id="MobiDB-lite"/>
    </source>
</evidence>
<protein>
    <submittedName>
        <fullName evidence="4">Speedy protein E4-like isoform X2</fullName>
    </submittedName>
</protein>
<evidence type="ECO:0000256" key="1">
    <source>
        <dbReference type="ARBA" id="ARBA00010932"/>
    </source>
</evidence>